<dbReference type="EMBL" id="JAPCWZ010000003">
    <property type="protein sequence ID" value="KAK8873887.1"/>
    <property type="molecule type" value="Genomic_DNA"/>
</dbReference>
<evidence type="ECO:0000259" key="2">
    <source>
        <dbReference type="Pfam" id="PF24494"/>
    </source>
</evidence>
<name>A0ABR2J8D9_9PEZI</name>
<feature type="compositionally biased region" description="Basic and acidic residues" evidence="1">
    <location>
        <begin position="308"/>
        <end position="319"/>
    </location>
</feature>
<organism evidence="3 4">
    <name type="scientific">Apiospora arundinis</name>
    <dbReference type="NCBI Taxonomy" id="335852"/>
    <lineage>
        <taxon>Eukaryota</taxon>
        <taxon>Fungi</taxon>
        <taxon>Dikarya</taxon>
        <taxon>Ascomycota</taxon>
        <taxon>Pezizomycotina</taxon>
        <taxon>Sordariomycetes</taxon>
        <taxon>Xylariomycetidae</taxon>
        <taxon>Amphisphaeriales</taxon>
        <taxon>Apiosporaceae</taxon>
        <taxon>Apiospora</taxon>
    </lineage>
</organism>
<feature type="domain" description="DUF7587" evidence="2">
    <location>
        <begin position="119"/>
        <end position="213"/>
    </location>
</feature>
<sequence length="319" mass="36869">MSHTPTQGLQVVHWGPKKIAYGEEPETLAWVVDNNRNRTGLVWVAGDKGDDFKDKYGTDVDESVFALRNATFTMGRPFKSMSITVHPCLGPTRPQRLFRVVHADTPFKGVCARDYPHMFEPLLFQVRYQKHMNWNWRGASPFMSATPSFKKALRMCRGYQDRGRKDINILFINTSGPWDSRQLIWNAAALKSVFDVQVDHRCVDEYLIMHSIPLHRVKVLKWDDLKNGTVRFSTIEEPEERWLEYERRKAAVRQAVEPDGQGEPANEVYDIESANNEPKRKRGYDDNGEEEERAPCRARRVARGFAPLKEKSMRRADAS</sequence>
<protein>
    <recommendedName>
        <fullName evidence="2">DUF7587 domain-containing protein</fullName>
    </recommendedName>
</protein>
<evidence type="ECO:0000313" key="4">
    <source>
        <dbReference type="Proteomes" id="UP001390339"/>
    </source>
</evidence>
<evidence type="ECO:0000313" key="3">
    <source>
        <dbReference type="EMBL" id="KAK8873887.1"/>
    </source>
</evidence>
<accession>A0ABR2J8D9</accession>
<dbReference type="Proteomes" id="UP001390339">
    <property type="component" value="Unassembled WGS sequence"/>
</dbReference>
<feature type="region of interest" description="Disordered" evidence="1">
    <location>
        <begin position="254"/>
        <end position="319"/>
    </location>
</feature>
<dbReference type="InterPro" id="IPR056009">
    <property type="entry name" value="DUF7587"/>
</dbReference>
<dbReference type="Pfam" id="PF24494">
    <property type="entry name" value="DUF7587"/>
    <property type="match status" value="1"/>
</dbReference>
<proteinExistence type="predicted"/>
<keyword evidence="4" id="KW-1185">Reference proteome</keyword>
<comment type="caution">
    <text evidence="3">The sequence shown here is derived from an EMBL/GenBank/DDBJ whole genome shotgun (WGS) entry which is preliminary data.</text>
</comment>
<reference evidence="3 4" key="1">
    <citation type="journal article" date="2024" name="IMA Fungus">
        <title>Apiospora arundinis, a panoply of carbohydrate-active enzymes and secondary metabolites.</title>
        <authorList>
            <person name="Sorensen T."/>
            <person name="Petersen C."/>
            <person name="Muurmann A.T."/>
            <person name="Christiansen J.V."/>
            <person name="Brundto M.L."/>
            <person name="Overgaard C.K."/>
            <person name="Boysen A.T."/>
            <person name="Wollenberg R.D."/>
            <person name="Larsen T.O."/>
            <person name="Sorensen J.L."/>
            <person name="Nielsen K.L."/>
            <person name="Sondergaard T.E."/>
        </authorList>
    </citation>
    <scope>NUCLEOTIDE SEQUENCE [LARGE SCALE GENOMIC DNA]</scope>
    <source>
        <strain evidence="3 4">AAU 773</strain>
    </source>
</reference>
<evidence type="ECO:0000256" key="1">
    <source>
        <dbReference type="SAM" id="MobiDB-lite"/>
    </source>
</evidence>
<gene>
    <name evidence="3" type="ORF">PGQ11_004401</name>
</gene>